<protein>
    <submittedName>
        <fullName evidence="1">Uncharacterized protein</fullName>
    </submittedName>
</protein>
<evidence type="ECO:0000313" key="2">
    <source>
        <dbReference type="Proteomes" id="UP000241769"/>
    </source>
</evidence>
<name>A0A2P6NRE8_9EUKA</name>
<dbReference type="AlphaFoldDB" id="A0A2P6NRE8"/>
<keyword evidence="2" id="KW-1185">Reference proteome</keyword>
<dbReference type="Proteomes" id="UP000241769">
    <property type="component" value="Unassembled WGS sequence"/>
</dbReference>
<evidence type="ECO:0000313" key="1">
    <source>
        <dbReference type="EMBL" id="PRP86541.1"/>
    </source>
</evidence>
<sequence length="89" mass="10336">MLMTSPRWLLDPPPTTLLPADYAAFRIEYQEHLKMQVLLRTLYANRALYSSLHPTEVWCIAVDFASSQPCLHRHPNPKEFDAIKTNLKL</sequence>
<gene>
    <name evidence="1" type="ORF">PROFUN_05179</name>
</gene>
<organism evidence="1 2">
    <name type="scientific">Planoprotostelium fungivorum</name>
    <dbReference type="NCBI Taxonomy" id="1890364"/>
    <lineage>
        <taxon>Eukaryota</taxon>
        <taxon>Amoebozoa</taxon>
        <taxon>Evosea</taxon>
        <taxon>Variosea</taxon>
        <taxon>Cavosteliida</taxon>
        <taxon>Cavosteliaceae</taxon>
        <taxon>Planoprotostelium</taxon>
    </lineage>
</organism>
<proteinExistence type="predicted"/>
<dbReference type="InParanoid" id="A0A2P6NRE8"/>
<dbReference type="EMBL" id="MDYQ01000029">
    <property type="protein sequence ID" value="PRP86541.1"/>
    <property type="molecule type" value="Genomic_DNA"/>
</dbReference>
<comment type="caution">
    <text evidence="1">The sequence shown here is derived from an EMBL/GenBank/DDBJ whole genome shotgun (WGS) entry which is preliminary data.</text>
</comment>
<reference evidence="1 2" key="1">
    <citation type="journal article" date="2018" name="Genome Biol. Evol.">
        <title>Multiple Roots of Fruiting Body Formation in Amoebozoa.</title>
        <authorList>
            <person name="Hillmann F."/>
            <person name="Forbes G."/>
            <person name="Novohradska S."/>
            <person name="Ferling I."/>
            <person name="Riege K."/>
            <person name="Groth M."/>
            <person name="Westermann M."/>
            <person name="Marz M."/>
            <person name="Spaller T."/>
            <person name="Winckler T."/>
            <person name="Schaap P."/>
            <person name="Glockner G."/>
        </authorList>
    </citation>
    <scope>NUCLEOTIDE SEQUENCE [LARGE SCALE GENOMIC DNA]</scope>
    <source>
        <strain evidence="1 2">Jena</strain>
    </source>
</reference>
<accession>A0A2P6NRE8</accession>